<reference evidence="4 6" key="2">
    <citation type="submission" date="2022-10" db="EMBL/GenBank/DDBJ databases">
        <title>The complete genomes of actinobacterial strains from the NBC collection.</title>
        <authorList>
            <person name="Joergensen T.S."/>
            <person name="Alvarez Arevalo M."/>
            <person name="Sterndorff E.B."/>
            <person name="Faurdal D."/>
            <person name="Vuksanovic O."/>
            <person name="Mourched A.-S."/>
            <person name="Charusanti P."/>
            <person name="Shaw S."/>
            <person name="Blin K."/>
            <person name="Weber T."/>
        </authorList>
    </citation>
    <scope>NUCLEOTIDE SEQUENCE [LARGE SCALE GENOMIC DNA]</scope>
    <source>
        <strain evidence="4 6">NBC 01809</strain>
    </source>
</reference>
<feature type="compositionally biased region" description="Basic and acidic residues" evidence="1">
    <location>
        <begin position="7"/>
        <end position="18"/>
    </location>
</feature>
<evidence type="ECO:0000256" key="1">
    <source>
        <dbReference type="SAM" id="MobiDB-lite"/>
    </source>
</evidence>
<dbReference type="EMBL" id="CP109071">
    <property type="protein sequence ID" value="WSA33287.1"/>
    <property type="molecule type" value="Genomic_DNA"/>
</dbReference>
<evidence type="ECO:0000313" key="6">
    <source>
        <dbReference type="Proteomes" id="UP001334804"/>
    </source>
</evidence>
<dbReference type="InterPro" id="IPR002372">
    <property type="entry name" value="PQQ_rpt_dom"/>
</dbReference>
<dbReference type="InterPro" id="IPR018391">
    <property type="entry name" value="PQQ_b-propeller_rpt"/>
</dbReference>
<dbReference type="InterPro" id="IPR011047">
    <property type="entry name" value="Quinoprotein_ADH-like_sf"/>
</dbReference>
<dbReference type="Proteomes" id="UP001334804">
    <property type="component" value="Chromosome"/>
</dbReference>
<gene>
    <name evidence="3" type="ORF">GA0070608_0303</name>
    <name evidence="4" type="ORF">OIE14_04260</name>
</gene>
<dbReference type="InterPro" id="IPR015943">
    <property type="entry name" value="WD40/YVTN_repeat-like_dom_sf"/>
</dbReference>
<dbReference type="Pfam" id="PF13360">
    <property type="entry name" value="PQQ_2"/>
    <property type="match status" value="1"/>
</dbReference>
<dbReference type="SMART" id="SM00564">
    <property type="entry name" value="PQQ"/>
    <property type="match status" value="3"/>
</dbReference>
<organism evidence="3 5">
    <name type="scientific">Micromonospora peucetia</name>
    <dbReference type="NCBI Taxonomy" id="47871"/>
    <lineage>
        <taxon>Bacteria</taxon>
        <taxon>Bacillati</taxon>
        <taxon>Actinomycetota</taxon>
        <taxon>Actinomycetes</taxon>
        <taxon>Micromonosporales</taxon>
        <taxon>Micromonosporaceae</taxon>
        <taxon>Micromonospora</taxon>
    </lineage>
</organism>
<dbReference type="EMBL" id="FMIC01000002">
    <property type="protein sequence ID" value="SCL47967.1"/>
    <property type="molecule type" value="Genomic_DNA"/>
</dbReference>
<dbReference type="SUPFAM" id="SSF50998">
    <property type="entry name" value="Quinoprotein alcohol dehydrogenase-like"/>
    <property type="match status" value="1"/>
</dbReference>
<proteinExistence type="predicted"/>
<evidence type="ECO:0000313" key="4">
    <source>
        <dbReference type="EMBL" id="WSA33287.1"/>
    </source>
</evidence>
<evidence type="ECO:0000313" key="5">
    <source>
        <dbReference type="Proteomes" id="UP000199343"/>
    </source>
</evidence>
<keyword evidence="6" id="KW-1185">Reference proteome</keyword>
<feature type="domain" description="Pyrrolo-quinoline quinone repeat" evidence="2">
    <location>
        <begin position="176"/>
        <end position="315"/>
    </location>
</feature>
<dbReference type="AlphaFoldDB" id="A0A1C6U1T9"/>
<dbReference type="Proteomes" id="UP000199343">
    <property type="component" value="Unassembled WGS sequence"/>
</dbReference>
<feature type="region of interest" description="Disordered" evidence="1">
    <location>
        <begin position="1"/>
        <end position="24"/>
    </location>
</feature>
<dbReference type="Gene3D" id="2.130.10.10">
    <property type="entry name" value="YVTN repeat-like/Quinoprotein amine dehydrogenase"/>
    <property type="match status" value="1"/>
</dbReference>
<dbReference type="OrthoDB" id="3757373at2"/>
<dbReference type="RefSeq" id="WP_091620285.1">
    <property type="nucleotide sequence ID" value="NZ_CP109071.1"/>
</dbReference>
<evidence type="ECO:0000259" key="2">
    <source>
        <dbReference type="Pfam" id="PF13360"/>
    </source>
</evidence>
<accession>A0A1C6U1T9</accession>
<sequence>MTLIDLGELRDEPDREVPSPRPPRAVGRPLRVALALVFLVATVAGAAPVSERVSVVVPARLGAEAFLDDDRLYVVEPAEGEPEGTVEVRAYALPERAPADDAPPAPVWRSRVPAAGRFWQVQTGPGVVLFSVTGDRDDGQTVALDAGTGHERWRQPGYPWWDPTGVLLIQTGGAEGGVVRSVDPASGQALWSVPTPREGATYSVRSGLGGPIVLAFPGGRIEVRELRSGTLQHAADLRLDEPAGHTMVTHDLLLVVRPRAGVVTAYGLDGLRLRWEARLPLVEHVQDCGELLCAHRGNGGFSAVDPATGAVRWIGQRWFGVLSAQGGRLLAVAPGPVGDRFGVLDAATGRQVADLGTWQLMPWFADDRLLAVRPAAAGGGLVVAHLDVAAGRARVLDVLRDASGDCRGDADTVSCRLRTGEFGAWRYGG</sequence>
<evidence type="ECO:0000313" key="3">
    <source>
        <dbReference type="EMBL" id="SCL47967.1"/>
    </source>
</evidence>
<name>A0A1C6U1T9_9ACTN</name>
<dbReference type="STRING" id="47871.GA0070608_0303"/>
<protein>
    <submittedName>
        <fullName evidence="4">PQQ-like beta-propeller repeat protein</fullName>
    </submittedName>
    <submittedName>
        <fullName evidence="3">PQQ-like domain-containing protein</fullName>
    </submittedName>
</protein>
<reference evidence="3 5" key="1">
    <citation type="submission" date="2016-06" db="EMBL/GenBank/DDBJ databases">
        <authorList>
            <person name="Kjaerup R.B."/>
            <person name="Dalgaard T.S."/>
            <person name="Juul-Madsen H.R."/>
        </authorList>
    </citation>
    <scope>NUCLEOTIDE SEQUENCE [LARGE SCALE GENOMIC DNA]</scope>
    <source>
        <strain evidence="3 5">DSM 43363</strain>
    </source>
</reference>